<feature type="transmembrane region" description="Helical" evidence="6">
    <location>
        <begin position="134"/>
        <end position="153"/>
    </location>
</feature>
<feature type="transmembrane region" description="Helical" evidence="6">
    <location>
        <begin position="281"/>
        <end position="304"/>
    </location>
</feature>
<keyword evidence="2" id="KW-1003">Cell membrane</keyword>
<organism evidence="8 9">
    <name type="scientific">Nocardioides deserti</name>
    <dbReference type="NCBI Taxonomy" id="1588644"/>
    <lineage>
        <taxon>Bacteria</taxon>
        <taxon>Bacillati</taxon>
        <taxon>Actinomycetota</taxon>
        <taxon>Actinomycetes</taxon>
        <taxon>Propionibacteriales</taxon>
        <taxon>Nocardioidaceae</taxon>
        <taxon>Nocardioides</taxon>
    </lineage>
</organism>
<comment type="caution">
    <text evidence="8">The sequence shown here is derived from an EMBL/GenBank/DDBJ whole genome shotgun (WGS) entry which is preliminary data.</text>
</comment>
<gene>
    <name evidence="8" type="ORF">H7344_00275</name>
</gene>
<evidence type="ECO:0000256" key="3">
    <source>
        <dbReference type="ARBA" id="ARBA00022692"/>
    </source>
</evidence>
<reference evidence="8 9" key="1">
    <citation type="submission" date="2020-08" db="EMBL/GenBank/DDBJ databases">
        <title>novel species in genus Nocardioides.</title>
        <authorList>
            <person name="Zhang G."/>
        </authorList>
    </citation>
    <scope>NUCLEOTIDE SEQUENCE [LARGE SCALE GENOMIC DNA]</scope>
    <source>
        <strain evidence="8 9">SC8A-24</strain>
    </source>
</reference>
<dbReference type="Pfam" id="PF00482">
    <property type="entry name" value="T2SSF"/>
    <property type="match status" value="1"/>
</dbReference>
<evidence type="ECO:0000313" key="9">
    <source>
        <dbReference type="Proteomes" id="UP000604001"/>
    </source>
</evidence>
<keyword evidence="4 6" id="KW-1133">Transmembrane helix</keyword>
<feature type="transmembrane region" description="Helical" evidence="6">
    <location>
        <begin position="109"/>
        <end position="128"/>
    </location>
</feature>
<protein>
    <submittedName>
        <fullName evidence="8">Type II secretion system F family protein</fullName>
    </submittedName>
</protein>
<accession>A0ABR6U2T9</accession>
<evidence type="ECO:0000256" key="2">
    <source>
        <dbReference type="ARBA" id="ARBA00022475"/>
    </source>
</evidence>
<sequence length="308" mass="33280">MTLLFVLGVVLVLVALLLVGMALTPDAGQTSGVTRSLAAIQAITSAPKALRDELDRPFAERVLEPLQARALRLGRRLSGADSAERIRKKLDFAGNPRDWSVDRVVSGKVIGAVSLTLVAGAFALMMGVTVPVAIVMLLGGLVVGFFVPDLYLYQKTYERTERMQRELADAIDLMTISVESGLGFDAAVQQVARNTEGPLADEFSRVLREMQIGQGRAGALRALGDRTNVPDLKAFVGAMVQADSFGIPISQVLRVQSAEMRVKRRQRAEHKAQQVPVKITVPLIFCILPCLFIAVMGPAVISIMENMG</sequence>
<evidence type="ECO:0000256" key="5">
    <source>
        <dbReference type="ARBA" id="ARBA00023136"/>
    </source>
</evidence>
<keyword evidence="3 6" id="KW-0812">Transmembrane</keyword>
<dbReference type="PANTHER" id="PTHR35007">
    <property type="entry name" value="INTEGRAL MEMBRANE PROTEIN-RELATED"/>
    <property type="match status" value="1"/>
</dbReference>
<dbReference type="Proteomes" id="UP000604001">
    <property type="component" value="Unassembled WGS sequence"/>
</dbReference>
<evidence type="ECO:0000256" key="1">
    <source>
        <dbReference type="ARBA" id="ARBA00004651"/>
    </source>
</evidence>
<dbReference type="InterPro" id="IPR018076">
    <property type="entry name" value="T2SS_GspF_dom"/>
</dbReference>
<keyword evidence="9" id="KW-1185">Reference proteome</keyword>
<evidence type="ECO:0000256" key="6">
    <source>
        <dbReference type="SAM" id="Phobius"/>
    </source>
</evidence>
<keyword evidence="5 6" id="KW-0472">Membrane</keyword>
<dbReference type="RefSeq" id="WP_186344038.1">
    <property type="nucleotide sequence ID" value="NZ_BMMR01000001.1"/>
</dbReference>
<dbReference type="EMBL" id="JACMYC010000001">
    <property type="protein sequence ID" value="MBC2958726.1"/>
    <property type="molecule type" value="Genomic_DNA"/>
</dbReference>
<feature type="domain" description="Type II secretion system protein GspF" evidence="7">
    <location>
        <begin position="171"/>
        <end position="296"/>
    </location>
</feature>
<evidence type="ECO:0000259" key="7">
    <source>
        <dbReference type="Pfam" id="PF00482"/>
    </source>
</evidence>
<comment type="subcellular location">
    <subcellularLocation>
        <location evidence="1">Cell membrane</location>
        <topology evidence="1">Multi-pass membrane protein</topology>
    </subcellularLocation>
</comment>
<evidence type="ECO:0000313" key="8">
    <source>
        <dbReference type="EMBL" id="MBC2958726.1"/>
    </source>
</evidence>
<evidence type="ECO:0000256" key="4">
    <source>
        <dbReference type="ARBA" id="ARBA00022989"/>
    </source>
</evidence>
<proteinExistence type="predicted"/>
<dbReference type="PANTHER" id="PTHR35007:SF2">
    <property type="entry name" value="PILUS ASSEMBLE PROTEIN"/>
    <property type="match status" value="1"/>
</dbReference>
<name>A0ABR6U2T9_9ACTN</name>